<keyword evidence="3" id="KW-1185">Reference proteome</keyword>
<dbReference type="InterPro" id="IPR055957">
    <property type="entry name" value="DUF7535"/>
</dbReference>
<feature type="transmembrane region" description="Helical" evidence="1">
    <location>
        <begin position="39"/>
        <end position="65"/>
    </location>
</feature>
<comment type="caution">
    <text evidence="2">The sequence shown here is derived from an EMBL/GenBank/DDBJ whole genome shotgun (WGS) entry which is preliminary data.</text>
</comment>
<dbReference type="Pfam" id="PF24379">
    <property type="entry name" value="DUF7535"/>
    <property type="match status" value="1"/>
</dbReference>
<protein>
    <recommendedName>
        <fullName evidence="4">DUF4342 domain-containing protein</fullName>
    </recommendedName>
</protein>
<evidence type="ECO:0008006" key="4">
    <source>
        <dbReference type="Google" id="ProtNLM"/>
    </source>
</evidence>
<dbReference type="Proteomes" id="UP001596461">
    <property type="component" value="Unassembled WGS sequence"/>
</dbReference>
<accession>A0ABD5W9U8</accession>
<evidence type="ECO:0000256" key="1">
    <source>
        <dbReference type="SAM" id="Phobius"/>
    </source>
</evidence>
<gene>
    <name evidence="2" type="ORF">ACFQL9_09070</name>
</gene>
<dbReference type="EMBL" id="JBHTAH010000006">
    <property type="protein sequence ID" value="MFC7069791.1"/>
    <property type="molecule type" value="Genomic_DNA"/>
</dbReference>
<keyword evidence="1" id="KW-1133">Transmembrane helix</keyword>
<dbReference type="GeneID" id="81124215"/>
<keyword evidence="1" id="KW-0812">Transmembrane</keyword>
<sequence length="81" mass="8567">MSTEIDTADGDTDDAGLLRTAYRTVTPGYGSHSDDEMNAVGWAIGLGLLAILLPLLPFIAIVWGVSRVIEAITGSDDESEE</sequence>
<proteinExistence type="predicted"/>
<dbReference type="RefSeq" id="WP_284032369.1">
    <property type="nucleotide sequence ID" value="NZ_CP126154.1"/>
</dbReference>
<organism evidence="2 3">
    <name type="scientific">Halobaculum lipolyticum</name>
    <dbReference type="NCBI Taxonomy" id="3032001"/>
    <lineage>
        <taxon>Archaea</taxon>
        <taxon>Methanobacteriati</taxon>
        <taxon>Methanobacteriota</taxon>
        <taxon>Stenosarchaea group</taxon>
        <taxon>Halobacteria</taxon>
        <taxon>Halobacteriales</taxon>
        <taxon>Haloferacaceae</taxon>
        <taxon>Halobaculum</taxon>
    </lineage>
</organism>
<dbReference type="AlphaFoldDB" id="A0ABD5W9U8"/>
<name>A0ABD5W9U8_9EURY</name>
<evidence type="ECO:0000313" key="2">
    <source>
        <dbReference type="EMBL" id="MFC7069791.1"/>
    </source>
</evidence>
<evidence type="ECO:0000313" key="3">
    <source>
        <dbReference type="Proteomes" id="UP001596461"/>
    </source>
</evidence>
<keyword evidence="1" id="KW-0472">Membrane</keyword>
<reference evidence="2 3" key="1">
    <citation type="journal article" date="2019" name="Int. J. Syst. Evol. Microbiol.">
        <title>The Global Catalogue of Microorganisms (GCM) 10K type strain sequencing project: providing services to taxonomists for standard genome sequencing and annotation.</title>
        <authorList>
            <consortium name="The Broad Institute Genomics Platform"/>
            <consortium name="The Broad Institute Genome Sequencing Center for Infectious Disease"/>
            <person name="Wu L."/>
            <person name="Ma J."/>
        </authorList>
    </citation>
    <scope>NUCLEOTIDE SEQUENCE [LARGE SCALE GENOMIC DNA]</scope>
    <source>
        <strain evidence="2 3">DT31</strain>
    </source>
</reference>